<dbReference type="AlphaFoldDB" id="A0A7M1SYK5"/>
<dbReference type="InterPro" id="IPR036188">
    <property type="entry name" value="FAD/NAD-bd_sf"/>
</dbReference>
<reference evidence="6 7" key="1">
    <citation type="submission" date="2020-10" db="EMBL/GenBank/DDBJ databases">
        <title>Haloactinobacterium sp. RN3S43, a bacterium isolated from saline soil.</title>
        <authorList>
            <person name="Sun J.-Q."/>
        </authorList>
    </citation>
    <scope>NUCLEOTIDE SEQUENCE [LARGE SCALE GENOMIC DNA]</scope>
    <source>
        <strain evidence="6 7">RN3S43</strain>
    </source>
</reference>
<dbReference type="GO" id="GO:0051539">
    <property type="term" value="F:4 iron, 4 sulfur cluster binding"/>
    <property type="evidence" value="ECO:0007669"/>
    <property type="project" value="UniProtKB-KW"/>
</dbReference>
<keyword evidence="5" id="KW-0411">Iron-sulfur</keyword>
<dbReference type="PRINTS" id="PR00469">
    <property type="entry name" value="PNDRDTASEII"/>
</dbReference>
<evidence type="ECO:0000256" key="3">
    <source>
        <dbReference type="ARBA" id="ARBA00023002"/>
    </source>
</evidence>
<dbReference type="Gene3D" id="3.50.50.60">
    <property type="entry name" value="FAD/NAD(P)-binding domain"/>
    <property type="match status" value="1"/>
</dbReference>
<dbReference type="Pfam" id="PF12831">
    <property type="entry name" value="FAD_oxidored"/>
    <property type="match status" value="1"/>
</dbReference>
<evidence type="ECO:0000256" key="2">
    <source>
        <dbReference type="ARBA" id="ARBA00022723"/>
    </source>
</evidence>
<gene>
    <name evidence="6" type="ORF">IM660_04735</name>
</gene>
<keyword evidence="3" id="KW-0560">Oxidoreductase</keyword>
<keyword evidence="7" id="KW-1185">Reference proteome</keyword>
<keyword evidence="4" id="KW-0408">Iron</keyword>
<evidence type="ECO:0000256" key="1">
    <source>
        <dbReference type="ARBA" id="ARBA00022485"/>
    </source>
</evidence>
<dbReference type="Proteomes" id="UP000593758">
    <property type="component" value="Chromosome"/>
</dbReference>
<dbReference type="GO" id="GO:0046872">
    <property type="term" value="F:metal ion binding"/>
    <property type="evidence" value="ECO:0007669"/>
    <property type="project" value="UniProtKB-KW"/>
</dbReference>
<proteinExistence type="predicted"/>
<evidence type="ECO:0000256" key="5">
    <source>
        <dbReference type="ARBA" id="ARBA00023014"/>
    </source>
</evidence>
<organism evidence="6 7">
    <name type="scientific">Ruania alkalisoli</name>
    <dbReference type="NCBI Taxonomy" id="2779775"/>
    <lineage>
        <taxon>Bacteria</taxon>
        <taxon>Bacillati</taxon>
        <taxon>Actinomycetota</taxon>
        <taxon>Actinomycetes</taxon>
        <taxon>Micrococcales</taxon>
        <taxon>Ruaniaceae</taxon>
        <taxon>Ruania</taxon>
    </lineage>
</organism>
<dbReference type="SUPFAM" id="SSF51905">
    <property type="entry name" value="FAD/NAD(P)-binding domain"/>
    <property type="match status" value="1"/>
</dbReference>
<dbReference type="InterPro" id="IPR039650">
    <property type="entry name" value="HdrA-like"/>
</dbReference>
<evidence type="ECO:0000313" key="7">
    <source>
        <dbReference type="Proteomes" id="UP000593758"/>
    </source>
</evidence>
<name>A0A7M1SYK5_9MICO</name>
<sequence length="429" mass="45155">MVTAEQYDVVVVGGGPAGVPAAIQAARLGARTLLVEKNGGLGGTTTTAGINLPGLFHAWGEQVIAGIGWDLVARTIELAGWELPDFTDYHRPHWKLQVRVPIPLYAAVLSEAVAASGAELRLHTMVASAERTSGGYAVQLCGKEGLTRVSATHLVDCTGDADVVGILGLRRRRNEALQPATLTMRLSGYDMEDLDRAALEAACQRALDEGELQPADLGAKGAHVIIPFLAKRGENAIHLPGTDGATSSGRTDAEVAGRSAMLRIVRFLRRQPGLEGVQVEWAAAEVGVRETHTIVARRQITGGEYLAGTTWEDSLCYSFYPIDIHRPDGDGIAKTYLSEPTVATIPRDAMIPVQDAGIIVAGRCIDGDQDANSAFRVQATAMATGQVAGATAAVAASAGTDLAHAPLDQIRRELRAHGAIVPHKPANAA</sequence>
<keyword evidence="1" id="KW-0004">4Fe-4S</keyword>
<dbReference type="GO" id="GO:0016491">
    <property type="term" value="F:oxidoreductase activity"/>
    <property type="evidence" value="ECO:0007669"/>
    <property type="project" value="UniProtKB-KW"/>
</dbReference>
<dbReference type="EMBL" id="CP063169">
    <property type="protein sequence ID" value="QOR72581.1"/>
    <property type="molecule type" value="Genomic_DNA"/>
</dbReference>
<dbReference type="PANTHER" id="PTHR43498">
    <property type="entry name" value="FERREDOXIN:COB-COM HETERODISULFIDE REDUCTASE SUBUNIT A"/>
    <property type="match status" value="1"/>
</dbReference>
<accession>A0A7M1SYK5</accession>
<dbReference type="KEGG" id="halt:IM660_04735"/>
<evidence type="ECO:0000256" key="4">
    <source>
        <dbReference type="ARBA" id="ARBA00023004"/>
    </source>
</evidence>
<keyword evidence="2" id="KW-0479">Metal-binding</keyword>
<evidence type="ECO:0000313" key="6">
    <source>
        <dbReference type="EMBL" id="QOR72581.1"/>
    </source>
</evidence>
<dbReference type="PANTHER" id="PTHR43498:SF1">
    <property type="entry name" value="COB--COM HETERODISULFIDE REDUCTASE IRON-SULFUR SUBUNIT A"/>
    <property type="match status" value="1"/>
</dbReference>
<protein>
    <submittedName>
        <fullName evidence="6">FAD-dependent oxidoreductase</fullName>
    </submittedName>
</protein>